<sequence>MNRVSAMQSIDGVLKNDFKYLYKRHNIEHHTLHLTFQMDSKSHSLQMCFDFQERWCNILCFISPTILTPCSDNYWEALQTVNYINWNIKSWGRYYIDTYGDLAYSLRLDYDVLDRMPHECAKEIKCAIDYYADLFVPLLNICQGKASFTDTKQFIDDMWGGMQ</sequence>
<organism evidence="1">
    <name type="scientific">bioreactor metagenome</name>
    <dbReference type="NCBI Taxonomy" id="1076179"/>
    <lineage>
        <taxon>unclassified sequences</taxon>
        <taxon>metagenomes</taxon>
        <taxon>ecological metagenomes</taxon>
    </lineage>
</organism>
<reference evidence="1" key="1">
    <citation type="submission" date="2019-08" db="EMBL/GenBank/DDBJ databases">
        <authorList>
            <person name="Kucharzyk K."/>
            <person name="Murdoch R.W."/>
            <person name="Higgins S."/>
            <person name="Loffler F."/>
        </authorList>
    </citation>
    <scope>NUCLEOTIDE SEQUENCE</scope>
</reference>
<gene>
    <name evidence="1" type="ORF">SDC9_51673</name>
</gene>
<proteinExistence type="predicted"/>
<evidence type="ECO:0000313" key="1">
    <source>
        <dbReference type="EMBL" id="MPM05383.1"/>
    </source>
</evidence>
<accession>A0A644WT86</accession>
<dbReference type="AlphaFoldDB" id="A0A644WT86"/>
<dbReference type="EMBL" id="VSSQ01001127">
    <property type="protein sequence ID" value="MPM05383.1"/>
    <property type="molecule type" value="Genomic_DNA"/>
</dbReference>
<protein>
    <submittedName>
        <fullName evidence="1">Uncharacterized protein</fullName>
    </submittedName>
</protein>
<comment type="caution">
    <text evidence="1">The sequence shown here is derived from an EMBL/GenBank/DDBJ whole genome shotgun (WGS) entry which is preliminary data.</text>
</comment>
<name>A0A644WT86_9ZZZZ</name>